<keyword evidence="6 13" id="KW-0812">Transmembrane</keyword>
<evidence type="ECO:0000256" key="4">
    <source>
        <dbReference type="ARBA" id="ARBA00022475"/>
    </source>
</evidence>
<gene>
    <name evidence="16" type="primary">LOC111821478</name>
</gene>
<evidence type="ECO:0000256" key="6">
    <source>
        <dbReference type="ARBA" id="ARBA00022692"/>
    </source>
</evidence>
<feature type="transmembrane region" description="Helical" evidence="13">
    <location>
        <begin position="129"/>
        <end position="148"/>
    </location>
</feature>
<keyword evidence="5 13" id="KW-0589">Pheromone response</keyword>
<dbReference type="FunFam" id="1.20.1070.10:FF:000033">
    <property type="entry name" value="Vomeronasal type-1 receptor"/>
    <property type="match status" value="1"/>
</dbReference>
<keyword evidence="4 13" id="KW-1003">Cell membrane</keyword>
<keyword evidence="11" id="KW-0325">Glycoprotein</keyword>
<dbReference type="Proteomes" id="UP000248480">
    <property type="component" value="Unplaced"/>
</dbReference>
<dbReference type="RefSeq" id="XP_023591994.1">
    <property type="nucleotide sequence ID" value="XM_023736226.1"/>
</dbReference>
<dbReference type="Pfam" id="PF03402">
    <property type="entry name" value="V1R"/>
    <property type="match status" value="1"/>
</dbReference>
<evidence type="ECO:0000256" key="5">
    <source>
        <dbReference type="ARBA" id="ARBA00022507"/>
    </source>
</evidence>
<reference evidence="16" key="1">
    <citation type="submission" date="2025-08" db="UniProtKB">
        <authorList>
            <consortium name="RefSeq"/>
        </authorList>
    </citation>
    <scope>IDENTIFICATION</scope>
</reference>
<dbReference type="CDD" id="cd13949">
    <property type="entry name" value="7tm_V1R_pheromone"/>
    <property type="match status" value="1"/>
</dbReference>
<dbReference type="PANTHER" id="PTHR24062">
    <property type="entry name" value="VOMERONASAL TYPE-1 RECEPTOR"/>
    <property type="match status" value="1"/>
</dbReference>
<keyword evidence="8 13" id="KW-0297">G-protein coupled receptor</keyword>
<dbReference type="GeneID" id="111821478"/>
<accession>A0A2Y9RJ73</accession>
<dbReference type="GO" id="GO:0005886">
    <property type="term" value="C:plasma membrane"/>
    <property type="evidence" value="ECO:0007669"/>
    <property type="project" value="UniProtKB-SubCell"/>
</dbReference>
<dbReference type="InParanoid" id="A0A2Y9RJ73"/>
<keyword evidence="9 13" id="KW-0472">Membrane</keyword>
<evidence type="ECO:0000256" key="2">
    <source>
        <dbReference type="ARBA" id="ARBA00004651"/>
    </source>
</evidence>
<evidence type="ECO:0000256" key="9">
    <source>
        <dbReference type="ARBA" id="ARBA00023136"/>
    </source>
</evidence>
<dbReference type="InterPro" id="IPR017452">
    <property type="entry name" value="GPCR_Rhodpsn_7TM"/>
</dbReference>
<evidence type="ECO:0000256" key="1">
    <source>
        <dbReference type="ARBA" id="ARBA00003878"/>
    </source>
</evidence>
<dbReference type="Gene3D" id="1.20.1070.10">
    <property type="entry name" value="Rhodopsin 7-helix transmembrane proteins"/>
    <property type="match status" value="1"/>
</dbReference>
<evidence type="ECO:0000256" key="13">
    <source>
        <dbReference type="RuleBase" id="RU364061"/>
    </source>
</evidence>
<keyword evidence="15" id="KW-1185">Reference proteome</keyword>
<evidence type="ECO:0000256" key="12">
    <source>
        <dbReference type="ARBA" id="ARBA00023224"/>
    </source>
</evidence>
<dbReference type="GO" id="GO:0016503">
    <property type="term" value="F:pheromone receptor activity"/>
    <property type="evidence" value="ECO:0007669"/>
    <property type="project" value="InterPro"/>
</dbReference>
<keyword evidence="7 13" id="KW-1133">Transmembrane helix</keyword>
<comment type="function">
    <text evidence="1">Putative pheromone receptor.</text>
</comment>
<dbReference type="PROSITE" id="PS50262">
    <property type="entry name" value="G_PROTEIN_RECEP_F1_2"/>
    <property type="match status" value="1"/>
</dbReference>
<sequence>MDLKIAMILLFHMVVGILGNFSLMYHYTNFYFHGCRSRSTDLILSHLTVANSLVILSRGIPGTIAAFGLKDFLDVGCELVSFLHRVSRGVSIGTTCLLSVFQAIIISPKNSRWAKLKLKVLKYVGPSNILYWIMHILVNTIFPIYMLVKGSNKTLTKNKNDWGYCSVPLHDNVTFTLYAALISSRDVLFLGLMAWTSGSMVFILYKHKQRVQHIRRNNLSPQAFPETRASQNILVLVSTFVPFYALFCIIYAYLAVFDDYCGWLVNISALITACFPTISPFVLSSDPLVLKLFCVCCGRNTQFPPLTKKTPFVYLHHVQSLMNSSLTES</sequence>
<evidence type="ECO:0000259" key="14">
    <source>
        <dbReference type="PROSITE" id="PS50262"/>
    </source>
</evidence>
<dbReference type="KEGG" id="tmu:111821478"/>
<dbReference type="SUPFAM" id="SSF81321">
    <property type="entry name" value="Family A G protein-coupled receptor-like"/>
    <property type="match status" value="1"/>
</dbReference>
<protein>
    <recommendedName>
        <fullName evidence="13">Vomeronasal type-1 receptor</fullName>
    </recommendedName>
</protein>
<comment type="subcellular location">
    <subcellularLocation>
        <location evidence="2 13">Cell membrane</location>
        <topology evidence="2 13">Multi-pass membrane protein</topology>
    </subcellularLocation>
</comment>
<feature type="domain" description="G-protein coupled receptors family 1 profile" evidence="14">
    <location>
        <begin position="19"/>
        <end position="283"/>
    </location>
</feature>
<dbReference type="InterPro" id="IPR004072">
    <property type="entry name" value="Vmron_rcpt_1"/>
</dbReference>
<feature type="transmembrane region" description="Helical" evidence="13">
    <location>
        <begin position="233"/>
        <end position="257"/>
    </location>
</feature>
<dbReference type="PRINTS" id="PR01534">
    <property type="entry name" value="VOMERONASL1R"/>
</dbReference>
<feature type="transmembrane region" description="Helical" evidence="13">
    <location>
        <begin position="263"/>
        <end position="283"/>
    </location>
</feature>
<evidence type="ECO:0000256" key="10">
    <source>
        <dbReference type="ARBA" id="ARBA00023170"/>
    </source>
</evidence>
<evidence type="ECO:0000256" key="11">
    <source>
        <dbReference type="ARBA" id="ARBA00023180"/>
    </source>
</evidence>
<evidence type="ECO:0000256" key="3">
    <source>
        <dbReference type="ARBA" id="ARBA00010663"/>
    </source>
</evidence>
<feature type="transmembrane region" description="Helical" evidence="13">
    <location>
        <begin position="187"/>
        <end position="205"/>
    </location>
</feature>
<feature type="transmembrane region" description="Helical" evidence="13">
    <location>
        <begin position="48"/>
        <end position="69"/>
    </location>
</feature>
<evidence type="ECO:0000256" key="7">
    <source>
        <dbReference type="ARBA" id="ARBA00022989"/>
    </source>
</evidence>
<name>A0A2Y9RJ73_TRIMA</name>
<keyword evidence="12 13" id="KW-0807">Transducer</keyword>
<organism evidence="15 16">
    <name type="scientific">Trichechus manatus latirostris</name>
    <name type="common">Florida manatee</name>
    <dbReference type="NCBI Taxonomy" id="127582"/>
    <lineage>
        <taxon>Eukaryota</taxon>
        <taxon>Metazoa</taxon>
        <taxon>Chordata</taxon>
        <taxon>Craniata</taxon>
        <taxon>Vertebrata</taxon>
        <taxon>Euteleostomi</taxon>
        <taxon>Mammalia</taxon>
        <taxon>Eutheria</taxon>
        <taxon>Afrotheria</taxon>
        <taxon>Sirenia</taxon>
        <taxon>Trichechidae</taxon>
        <taxon>Trichechus</taxon>
    </lineage>
</organism>
<dbReference type="AlphaFoldDB" id="A0A2Y9RJ73"/>
<evidence type="ECO:0000313" key="15">
    <source>
        <dbReference type="Proteomes" id="UP000248480"/>
    </source>
</evidence>
<keyword evidence="10 13" id="KW-0675">Receptor</keyword>
<evidence type="ECO:0000313" key="16">
    <source>
        <dbReference type="RefSeq" id="XP_023591994.1"/>
    </source>
</evidence>
<comment type="similarity">
    <text evidence="3 13">Belongs to the G-protein coupled receptor 1 family.</text>
</comment>
<dbReference type="GO" id="GO:0019236">
    <property type="term" value="P:response to pheromone"/>
    <property type="evidence" value="ECO:0007669"/>
    <property type="project" value="UniProtKB-KW"/>
</dbReference>
<feature type="transmembrane region" description="Helical" evidence="13">
    <location>
        <begin position="6"/>
        <end position="27"/>
    </location>
</feature>
<dbReference type="GO" id="GO:0007606">
    <property type="term" value="P:sensory perception of chemical stimulus"/>
    <property type="evidence" value="ECO:0007669"/>
    <property type="project" value="UniProtKB-ARBA"/>
</dbReference>
<proteinExistence type="inferred from homology"/>
<feature type="transmembrane region" description="Helical" evidence="13">
    <location>
        <begin position="89"/>
        <end position="108"/>
    </location>
</feature>
<evidence type="ECO:0000256" key="8">
    <source>
        <dbReference type="ARBA" id="ARBA00023040"/>
    </source>
</evidence>